<name>A0ABV2UHN1_9ACTN</name>
<evidence type="ECO:0000256" key="2">
    <source>
        <dbReference type="SAM" id="MobiDB-lite"/>
    </source>
</evidence>
<evidence type="ECO:0000313" key="4">
    <source>
        <dbReference type="EMBL" id="MET8437367.1"/>
    </source>
</evidence>
<organism evidence="4 5">
    <name type="scientific">Streptomyces sp. 900116325</name>
    <dbReference type="NCBI Taxonomy" id="3154295"/>
    <lineage>
        <taxon>Bacteria</taxon>
        <taxon>Bacillati</taxon>
        <taxon>Actinomycetota</taxon>
        <taxon>Actinomycetes</taxon>
        <taxon>Kitasatosporales</taxon>
        <taxon>Streptomycetaceae</taxon>
        <taxon>Streptomyces</taxon>
    </lineage>
</organism>
<dbReference type="PANTHER" id="PTHR43540">
    <property type="entry name" value="PEROXYUREIDOACRYLATE/UREIDOACRYLATE AMIDOHYDROLASE-RELATED"/>
    <property type="match status" value="1"/>
</dbReference>
<comment type="caution">
    <text evidence="4">The sequence shown here is derived from an EMBL/GenBank/DDBJ whole genome shotgun (WGS) entry which is preliminary data.</text>
</comment>
<dbReference type="Proteomes" id="UP001550044">
    <property type="component" value="Unassembled WGS sequence"/>
</dbReference>
<evidence type="ECO:0000313" key="5">
    <source>
        <dbReference type="Proteomes" id="UP001550044"/>
    </source>
</evidence>
<dbReference type="InterPro" id="IPR050272">
    <property type="entry name" value="Isochorismatase-like_hydrls"/>
</dbReference>
<proteinExistence type="predicted"/>
<accession>A0ABV2UHN1</accession>
<dbReference type="InterPro" id="IPR036380">
    <property type="entry name" value="Isochorismatase-like_sf"/>
</dbReference>
<dbReference type="Gene3D" id="3.40.50.850">
    <property type="entry name" value="Isochorismatase-like"/>
    <property type="match status" value="1"/>
</dbReference>
<protein>
    <submittedName>
        <fullName evidence="4">Isochorismatase family cysteine hydrolase</fullName>
        <ecNumber evidence="4">3.-.-.-</ecNumber>
    </submittedName>
</protein>
<feature type="domain" description="Isochorismatase-like" evidence="3">
    <location>
        <begin position="86"/>
        <end position="180"/>
    </location>
</feature>
<dbReference type="GO" id="GO:0016787">
    <property type="term" value="F:hydrolase activity"/>
    <property type="evidence" value="ECO:0007669"/>
    <property type="project" value="UniProtKB-KW"/>
</dbReference>
<evidence type="ECO:0000256" key="1">
    <source>
        <dbReference type="ARBA" id="ARBA00022801"/>
    </source>
</evidence>
<dbReference type="Pfam" id="PF00857">
    <property type="entry name" value="Isochorismatase"/>
    <property type="match status" value="1"/>
</dbReference>
<dbReference type="SUPFAM" id="SSF52499">
    <property type="entry name" value="Isochorismatase-like hydrolases"/>
    <property type="match status" value="1"/>
</dbReference>
<evidence type="ECO:0000259" key="3">
    <source>
        <dbReference type="Pfam" id="PF00857"/>
    </source>
</evidence>
<feature type="region of interest" description="Disordered" evidence="2">
    <location>
        <begin position="16"/>
        <end position="62"/>
    </location>
</feature>
<dbReference type="RefSeq" id="WP_356712026.1">
    <property type="nucleotide sequence ID" value="NZ_JBEXIP010000037.1"/>
</dbReference>
<dbReference type="PROSITE" id="PS51257">
    <property type="entry name" value="PROKAR_LIPOPROTEIN"/>
    <property type="match status" value="1"/>
</dbReference>
<dbReference type="EMBL" id="JBEXIP010000037">
    <property type="protein sequence ID" value="MET8437367.1"/>
    <property type="molecule type" value="Genomic_DNA"/>
</dbReference>
<dbReference type="CDD" id="cd00431">
    <property type="entry name" value="cysteine_hydrolases"/>
    <property type="match status" value="1"/>
</dbReference>
<keyword evidence="5" id="KW-1185">Reference proteome</keyword>
<reference evidence="4 5" key="1">
    <citation type="submission" date="2024-06" db="EMBL/GenBank/DDBJ databases">
        <title>The Natural Products Discovery Center: Release of the First 8490 Sequenced Strains for Exploring Actinobacteria Biosynthetic Diversity.</title>
        <authorList>
            <person name="Kalkreuter E."/>
            <person name="Kautsar S.A."/>
            <person name="Yang D."/>
            <person name="Bader C.D."/>
            <person name="Teijaro C.N."/>
            <person name="Fluegel L."/>
            <person name="Davis C.M."/>
            <person name="Simpson J.R."/>
            <person name="Lauterbach L."/>
            <person name="Steele A.D."/>
            <person name="Gui C."/>
            <person name="Meng S."/>
            <person name="Li G."/>
            <person name="Viehrig K."/>
            <person name="Ye F."/>
            <person name="Su P."/>
            <person name="Kiefer A.F."/>
            <person name="Nichols A."/>
            <person name="Cepeda A.J."/>
            <person name="Yan W."/>
            <person name="Fan B."/>
            <person name="Jiang Y."/>
            <person name="Adhikari A."/>
            <person name="Zheng C.-J."/>
            <person name="Schuster L."/>
            <person name="Cowan T.M."/>
            <person name="Smanski M.J."/>
            <person name="Chevrette M.G."/>
            <person name="De Carvalho L.P.S."/>
            <person name="Shen B."/>
        </authorList>
    </citation>
    <scope>NUCLEOTIDE SEQUENCE [LARGE SCALE GENOMIC DNA]</scope>
    <source>
        <strain evidence="4 5">NPDC005137</strain>
    </source>
</reference>
<keyword evidence="1 4" id="KW-0378">Hydrolase</keyword>
<sequence>MRVALRDQAESSGYRGGLIIHGSSSCQPEGLVHHGRRRVPIDSTSRRPREPSPGSRPCLPTAHHVCSAPSDFPGRLRHVGVSPTQEVTRKGQVFAAGAWGGEFHPDFQPSEGELRVYEHWSAGGFDNTDLDFLLKQHHVSRIVLIGMRANTCMDTTARFAQELGFHVTLVKDAIAAFRPSTATVFGVTGCQGGRWSGYGWDVG</sequence>
<dbReference type="InterPro" id="IPR000868">
    <property type="entry name" value="Isochorismatase-like_dom"/>
</dbReference>
<dbReference type="EC" id="3.-.-.-" evidence="4"/>
<gene>
    <name evidence="4" type="ORF">ABZV61_32360</name>
</gene>
<dbReference type="PANTHER" id="PTHR43540:SF16">
    <property type="entry name" value="ISOCHORISMATASE-LIKE DOMAIN-CONTAINING PROTEIN"/>
    <property type="match status" value="1"/>
</dbReference>